<dbReference type="InterPro" id="IPR003785">
    <property type="entry name" value="Creatininase/forma_Hydrolase"/>
</dbReference>
<protein>
    <submittedName>
        <fullName evidence="5">Creatininase</fullName>
    </submittedName>
</protein>
<evidence type="ECO:0000313" key="6">
    <source>
        <dbReference type="Proteomes" id="UP000011513"/>
    </source>
</evidence>
<name>M0CVE4_HALPD</name>
<dbReference type="PATRIC" id="fig|1227487.5.peg.3526"/>
<dbReference type="SUPFAM" id="SSF102215">
    <property type="entry name" value="Creatininase"/>
    <property type="match status" value="1"/>
</dbReference>
<accession>M0CVE4</accession>
<evidence type="ECO:0000256" key="3">
    <source>
        <dbReference type="ARBA" id="ARBA00022801"/>
    </source>
</evidence>
<keyword evidence="3" id="KW-0378">Hydrolase</keyword>
<reference evidence="5 6" key="1">
    <citation type="journal article" date="2014" name="PLoS Genet.">
        <title>Phylogenetically driven sequencing of extremely halophilic archaea reveals strategies for static and dynamic osmo-response.</title>
        <authorList>
            <person name="Becker E.A."/>
            <person name="Seitzer P.M."/>
            <person name="Tritt A."/>
            <person name="Larsen D."/>
            <person name="Krusor M."/>
            <person name="Yao A.I."/>
            <person name="Wu D."/>
            <person name="Madern D."/>
            <person name="Eisen J.A."/>
            <person name="Darling A.E."/>
            <person name="Facciotti M.T."/>
        </authorList>
    </citation>
    <scope>NUCLEOTIDE SEQUENCE [LARGE SCALE GENOMIC DNA]</scope>
    <source>
        <strain evidence="5 6">JCM 14848</strain>
    </source>
</reference>
<dbReference type="RefSeq" id="WP_008389167.1">
    <property type="nucleotide sequence ID" value="NZ_AOIV01000041.1"/>
</dbReference>
<dbReference type="eggNOG" id="arCOG04536">
    <property type="taxonomic scope" value="Archaea"/>
</dbReference>
<dbReference type="PANTHER" id="PTHR35005:SF1">
    <property type="entry name" value="2-AMINO-5-FORMYLAMINO-6-RIBOSYLAMINOPYRIMIDIN-4(3H)-ONE 5'-MONOPHOSPHATE DEFORMYLASE"/>
    <property type="match status" value="1"/>
</dbReference>
<dbReference type="InParanoid" id="M0CVE4"/>
<sequence length="258" mass="27559">MKRDSPHLHEHTTTTAAERFEGASVALLPTGAIEQHGPALPLGTDYLAARALADSVDREDTVVLPPIPVGVSAHHRQFHGTLAVTPETFAAYVEETVESLATHGVRKVVVVNGHGGNDDALERVARRLRGEETAFVVPWNWWSNLGETAEELFGTDGIGHADEMETSMVYATAPELVREDALPEAEESGAASWGISVAGASLPVDAAEFTDSGAVGRPTRASAEAGERLLSEAEADLETLIGWLVERSFESLLPAEHR</sequence>
<dbReference type="Proteomes" id="UP000011513">
    <property type="component" value="Unassembled WGS sequence"/>
</dbReference>
<gene>
    <name evidence="5" type="ORF">C474_17784</name>
</gene>
<keyword evidence="4" id="KW-0862">Zinc</keyword>
<comment type="cofactor">
    <cofactor evidence="1">
        <name>Zn(2+)</name>
        <dbReference type="ChEBI" id="CHEBI:29105"/>
    </cofactor>
</comment>
<dbReference type="AlphaFoldDB" id="M0CVE4"/>
<dbReference type="GO" id="GO:0016811">
    <property type="term" value="F:hydrolase activity, acting on carbon-nitrogen (but not peptide) bonds, in linear amides"/>
    <property type="evidence" value="ECO:0007669"/>
    <property type="project" value="TreeGrafter"/>
</dbReference>
<evidence type="ECO:0000256" key="2">
    <source>
        <dbReference type="ARBA" id="ARBA00022723"/>
    </source>
</evidence>
<evidence type="ECO:0000256" key="4">
    <source>
        <dbReference type="ARBA" id="ARBA00022833"/>
    </source>
</evidence>
<dbReference type="Gene3D" id="3.40.50.10310">
    <property type="entry name" value="Creatininase"/>
    <property type="match status" value="1"/>
</dbReference>
<evidence type="ECO:0000313" key="5">
    <source>
        <dbReference type="EMBL" id="ELZ27221.1"/>
    </source>
</evidence>
<comment type="caution">
    <text evidence="5">The sequence shown here is derived from an EMBL/GenBank/DDBJ whole genome shotgun (WGS) entry which is preliminary data.</text>
</comment>
<dbReference type="PANTHER" id="PTHR35005">
    <property type="entry name" value="3-DEHYDRO-SCYLLO-INOSOSE HYDROLASE"/>
    <property type="match status" value="1"/>
</dbReference>
<dbReference type="GO" id="GO:0009231">
    <property type="term" value="P:riboflavin biosynthetic process"/>
    <property type="evidence" value="ECO:0007669"/>
    <property type="project" value="TreeGrafter"/>
</dbReference>
<keyword evidence="6" id="KW-1185">Reference proteome</keyword>
<dbReference type="InterPro" id="IPR024087">
    <property type="entry name" value="Creatininase-like_sf"/>
</dbReference>
<keyword evidence="2" id="KW-0479">Metal-binding</keyword>
<organism evidence="5 6">
    <name type="scientific">Halogeometricum pallidum JCM 14848</name>
    <dbReference type="NCBI Taxonomy" id="1227487"/>
    <lineage>
        <taxon>Archaea</taxon>
        <taxon>Methanobacteriati</taxon>
        <taxon>Methanobacteriota</taxon>
        <taxon>Stenosarchaea group</taxon>
        <taxon>Halobacteria</taxon>
        <taxon>Halobacteriales</taxon>
        <taxon>Haloferacaceae</taxon>
        <taxon>Halogeometricum</taxon>
    </lineage>
</organism>
<proteinExistence type="predicted"/>
<evidence type="ECO:0000256" key="1">
    <source>
        <dbReference type="ARBA" id="ARBA00001947"/>
    </source>
</evidence>
<dbReference type="OrthoDB" id="46121at2157"/>
<dbReference type="EMBL" id="AOIV01000041">
    <property type="protein sequence ID" value="ELZ27221.1"/>
    <property type="molecule type" value="Genomic_DNA"/>
</dbReference>
<dbReference type="Pfam" id="PF02633">
    <property type="entry name" value="Creatininase"/>
    <property type="match status" value="1"/>
</dbReference>
<dbReference type="GO" id="GO:0046872">
    <property type="term" value="F:metal ion binding"/>
    <property type="evidence" value="ECO:0007669"/>
    <property type="project" value="UniProtKB-KW"/>
</dbReference>